<dbReference type="InterPro" id="IPR013762">
    <property type="entry name" value="Integrase-like_cat_sf"/>
</dbReference>
<dbReference type="GO" id="GO:0015074">
    <property type="term" value="P:DNA integration"/>
    <property type="evidence" value="ECO:0007669"/>
    <property type="project" value="InterPro"/>
</dbReference>
<gene>
    <name evidence="3" type="ORF">DFP89_107169</name>
</gene>
<dbReference type="Gene3D" id="1.10.443.10">
    <property type="entry name" value="Intergrase catalytic core"/>
    <property type="match status" value="1"/>
</dbReference>
<evidence type="ECO:0000313" key="4">
    <source>
        <dbReference type="Proteomes" id="UP000253345"/>
    </source>
</evidence>
<protein>
    <submittedName>
        <fullName evidence="3">Phage integrase family protein</fullName>
    </submittedName>
</protein>
<keyword evidence="4" id="KW-1185">Reference proteome</keyword>
<evidence type="ECO:0000259" key="2">
    <source>
        <dbReference type="PROSITE" id="PS51898"/>
    </source>
</evidence>
<dbReference type="SUPFAM" id="SSF56349">
    <property type="entry name" value="DNA breaking-rejoining enzymes"/>
    <property type="match status" value="1"/>
</dbReference>
<name>A0A368Z343_9RHOB</name>
<keyword evidence="1" id="KW-0233">DNA recombination</keyword>
<dbReference type="EMBL" id="QPJL01000007">
    <property type="protein sequence ID" value="RCW84864.1"/>
    <property type="molecule type" value="Genomic_DNA"/>
</dbReference>
<comment type="caution">
    <text evidence="3">The sequence shown here is derived from an EMBL/GenBank/DDBJ whole genome shotgun (WGS) entry which is preliminary data.</text>
</comment>
<evidence type="ECO:0000256" key="1">
    <source>
        <dbReference type="ARBA" id="ARBA00023172"/>
    </source>
</evidence>
<sequence length="357" mass="40145">MVRINLKGIHRVRTTLADGSRREYHYAWRGKGAPKFWDSASGVTIGSPEYLDALRACTPKAEAAKGKFRQAIVAFLDSTDFTGLAPRTQSDMRKSIYHAKNGIDLKFGSAPIAAFNDPRIRGEALKWRDKIGGKVGDDRIRHLQRIVGFAIDRSLIAQNHFRDIRSVYKPNRAEIFWLPGEIDTFHQGAPAHVSRILAIALETGLRPGDLAVLSRAHIHRTPHGRRIVIWTQKRSRLASIPVTDRMASLIDATPLDQDRLIVNMRGQPYKHENYLGDAVSEWRDKLSIRHDLRLYDARGTAATRLLEAGAELKEIATHMGWSLKHAAEVIERYVALSPAMSDSLAEKLKQAESRTKL</sequence>
<accession>A0A368Z343</accession>
<reference evidence="3 4" key="1">
    <citation type="submission" date="2018-07" db="EMBL/GenBank/DDBJ databases">
        <title>Genomic Encyclopedia of Type Strains, Phase III (KMG-III): the genomes of soil and plant-associated and newly described type strains.</title>
        <authorList>
            <person name="Whitman W."/>
        </authorList>
    </citation>
    <scope>NUCLEOTIDE SEQUENCE [LARGE SCALE GENOMIC DNA]</scope>
    <source>
        <strain evidence="3 4">CECT 8525</strain>
    </source>
</reference>
<organism evidence="3 4">
    <name type="scientific">Paracoccus lutimaris</name>
    <dbReference type="NCBI Taxonomy" id="1490030"/>
    <lineage>
        <taxon>Bacteria</taxon>
        <taxon>Pseudomonadati</taxon>
        <taxon>Pseudomonadota</taxon>
        <taxon>Alphaproteobacteria</taxon>
        <taxon>Rhodobacterales</taxon>
        <taxon>Paracoccaceae</taxon>
        <taxon>Paracoccus</taxon>
    </lineage>
</organism>
<dbReference type="Proteomes" id="UP000253345">
    <property type="component" value="Unassembled WGS sequence"/>
</dbReference>
<dbReference type="Pfam" id="PF00589">
    <property type="entry name" value="Phage_integrase"/>
    <property type="match status" value="1"/>
</dbReference>
<feature type="domain" description="Tyr recombinase" evidence="2">
    <location>
        <begin position="168"/>
        <end position="346"/>
    </location>
</feature>
<dbReference type="AlphaFoldDB" id="A0A368Z343"/>
<evidence type="ECO:0000313" key="3">
    <source>
        <dbReference type="EMBL" id="RCW84864.1"/>
    </source>
</evidence>
<dbReference type="GO" id="GO:0006310">
    <property type="term" value="P:DNA recombination"/>
    <property type="evidence" value="ECO:0007669"/>
    <property type="project" value="UniProtKB-KW"/>
</dbReference>
<proteinExistence type="predicted"/>
<dbReference type="RefSeq" id="WP_181870291.1">
    <property type="nucleotide sequence ID" value="NZ_QPJL01000007.1"/>
</dbReference>
<dbReference type="InterPro" id="IPR002104">
    <property type="entry name" value="Integrase_catalytic"/>
</dbReference>
<dbReference type="PROSITE" id="PS51898">
    <property type="entry name" value="TYR_RECOMBINASE"/>
    <property type="match status" value="1"/>
</dbReference>
<dbReference type="InterPro" id="IPR011010">
    <property type="entry name" value="DNA_brk_join_enz"/>
</dbReference>
<dbReference type="GO" id="GO:0003677">
    <property type="term" value="F:DNA binding"/>
    <property type="evidence" value="ECO:0007669"/>
    <property type="project" value="InterPro"/>
</dbReference>